<reference evidence="1 2" key="1">
    <citation type="journal article" date="2018" name="Genomics">
        <title>Molecular footprints of inshore aquatic adaptation in Indo-Pacific humpback dolphin (Sousa chinensis).</title>
        <authorList>
            <person name="Ming Y."/>
            <person name="Jian J."/>
            <person name="Yu F."/>
            <person name="Yu X."/>
            <person name="Wang J."/>
            <person name="Liu W."/>
        </authorList>
    </citation>
    <scope>NUCLEOTIDE SEQUENCE [LARGE SCALE GENOMIC DNA]</scope>
    <source>
        <strain evidence="1">MY-2018</strain>
        <tissue evidence="1">Skin</tissue>
    </source>
</reference>
<proteinExistence type="predicted"/>
<dbReference type="EMBL" id="QWLN02007156">
    <property type="protein sequence ID" value="TEA35659.1"/>
    <property type="molecule type" value="Genomic_DNA"/>
</dbReference>
<name>A0A484GJE9_SOUCH</name>
<dbReference type="AlphaFoldDB" id="A0A484GJE9"/>
<gene>
    <name evidence="1" type="ORF">DBR06_SOUSAS26410011</name>
</gene>
<evidence type="ECO:0000313" key="2">
    <source>
        <dbReference type="Proteomes" id="UP000295264"/>
    </source>
</evidence>
<protein>
    <submittedName>
        <fullName evidence="1">Uncharacterized protein</fullName>
    </submittedName>
</protein>
<accession>A0A484GJE9</accession>
<sequence length="71" mass="7486">MALLNNDCNICLGGLKINKKTGLQGDGVLLHQGWLWAPDLPLVYLVIIAAVKSLPGQGIKGKDCNICGAVE</sequence>
<organism evidence="1 2">
    <name type="scientific">Sousa chinensis</name>
    <name type="common">Indo-pacific humpbacked dolphin</name>
    <name type="synonym">Steno chinensis</name>
    <dbReference type="NCBI Taxonomy" id="103600"/>
    <lineage>
        <taxon>Eukaryota</taxon>
        <taxon>Metazoa</taxon>
        <taxon>Chordata</taxon>
        <taxon>Craniata</taxon>
        <taxon>Vertebrata</taxon>
        <taxon>Euteleostomi</taxon>
        <taxon>Mammalia</taxon>
        <taxon>Eutheria</taxon>
        <taxon>Laurasiatheria</taxon>
        <taxon>Artiodactyla</taxon>
        <taxon>Whippomorpha</taxon>
        <taxon>Cetacea</taxon>
        <taxon>Odontoceti</taxon>
        <taxon>Delphinidae</taxon>
        <taxon>Sousa</taxon>
    </lineage>
</organism>
<comment type="caution">
    <text evidence="1">The sequence shown here is derived from an EMBL/GenBank/DDBJ whole genome shotgun (WGS) entry which is preliminary data.</text>
</comment>
<keyword evidence="2" id="KW-1185">Reference proteome</keyword>
<dbReference type="Proteomes" id="UP000295264">
    <property type="component" value="Unassembled WGS sequence"/>
</dbReference>
<evidence type="ECO:0000313" key="1">
    <source>
        <dbReference type="EMBL" id="TEA35659.1"/>
    </source>
</evidence>
<feature type="non-terminal residue" evidence="1">
    <location>
        <position position="71"/>
    </location>
</feature>